<dbReference type="AlphaFoldDB" id="A0A3P8SQF8"/>
<feature type="domain" description="CFAP65 fourth Ig-like" evidence="5">
    <location>
        <begin position="354"/>
        <end position="446"/>
    </location>
</feature>
<dbReference type="InterPro" id="IPR058536">
    <property type="entry name" value="Ig_CFAP65_4th"/>
</dbReference>
<dbReference type="OMA" id="QQLKVMV"/>
<organism evidence="7 8">
    <name type="scientific">Amphiprion percula</name>
    <name type="common">Orange clownfish</name>
    <name type="synonym">Lutjanus percula</name>
    <dbReference type="NCBI Taxonomy" id="161767"/>
    <lineage>
        <taxon>Eukaryota</taxon>
        <taxon>Metazoa</taxon>
        <taxon>Chordata</taxon>
        <taxon>Craniata</taxon>
        <taxon>Vertebrata</taxon>
        <taxon>Euteleostomi</taxon>
        <taxon>Actinopterygii</taxon>
        <taxon>Neopterygii</taxon>
        <taxon>Teleostei</taxon>
        <taxon>Neoteleostei</taxon>
        <taxon>Acanthomorphata</taxon>
        <taxon>Ovalentaria</taxon>
        <taxon>Pomacentridae</taxon>
        <taxon>Amphiprion</taxon>
    </lineage>
</organism>
<feature type="region of interest" description="Disordered" evidence="2">
    <location>
        <begin position="1"/>
        <end position="30"/>
    </location>
</feature>
<dbReference type="GeneTree" id="ENSGT00430000031142"/>
<feature type="domain" description="CFAP65-like ninth Ig-like" evidence="6">
    <location>
        <begin position="763"/>
        <end position="857"/>
    </location>
</feature>
<dbReference type="GO" id="GO:0005737">
    <property type="term" value="C:cytoplasm"/>
    <property type="evidence" value="ECO:0007669"/>
    <property type="project" value="UniProtKB-SubCell"/>
</dbReference>
<dbReference type="GO" id="GO:0007288">
    <property type="term" value="P:sperm axoneme assembly"/>
    <property type="evidence" value="ECO:0007669"/>
    <property type="project" value="TreeGrafter"/>
</dbReference>
<dbReference type="PANTHER" id="PTHR46127">
    <property type="entry name" value="CILIA- AND FLAGELLA-ASSOCIATED PROTEIN 65"/>
    <property type="match status" value="1"/>
</dbReference>
<dbReference type="InterPro" id="IPR013783">
    <property type="entry name" value="Ig-like_fold"/>
</dbReference>
<dbReference type="InterPro" id="IPR008962">
    <property type="entry name" value="PapD-like_sf"/>
</dbReference>
<accession>A0A3P8SQF8</accession>
<protein>
    <submittedName>
        <fullName evidence="7">Si:ch1073-349o24.2</fullName>
    </submittedName>
</protein>
<dbReference type="InterPro" id="IPR052614">
    <property type="entry name" value="CFAP65"/>
</dbReference>
<evidence type="ECO:0000259" key="3">
    <source>
        <dbReference type="Pfam" id="PF22067"/>
    </source>
</evidence>
<sequence>SHLVQRPTWQDPGIQHRQRGGKHQRRASSQRSCFMGLETRRELVWEDWDLGGEFTKTLVLRNIHKKLQKLHIRPPASKCFSTSIAEIIVLSPGTSFSIPVTFRPYQRGEYEDSIEFQGKEGSFQVCLRAIIPCHVLEVPDSVMLPLCAVQHSSHTNFLLKNASKLQTSFQFECDTPFQLNPKQGMLKPGQECHITVVFQPQEALVYQQHAYCWFGEEGDKAENCCTVLLQALGTVRTIETGEHIHSQMHTLSGVVFLFYMSLFASLLQVTVSFSLSSLSGGIPLLGSVFSCDVTRGNVAPGGSLRATVTYSPAIVNTVSVEYLILKCRGALNEPLLKLTGNCIGPKVSLSSSVVDFGCVEEGGSVVQTVKLVNSSPVEAVYKWDIDCNGNSVFSILPASGTLFPQSYTTLKAVYRPTQPITHHRRVACVILHRDPVFLDLTGTSHPKLQKPVILTPEHLVDLARRQLSPDTLNAVQHNHDVHLDQQGVLSSMEEVCFQKVGRFSDFPKKAYTSTIKYEHRYVSITNHTRGKVSLVWTVAQDSPFSISPSLCDLAPLKSTSFRVTYDPKQLNTLHGAELECFAYYKVVLYNIVESPLQQGICFSYIIAKSVVITILYCFLVWTYLSIINLVYSWLSVIVLHDRFQWSIPEPDQELIFVEPDGGELHPNESSVQTWSFSPLSEKTYTLNPTLIFWPVQTDRSNKSHLTLKVVGMGSKGSIEVGPSLYLCDFKFCCFPSVSVCLSPGFVSSPPETLCEVRAKGVFPTLQVVDACSGGSVGRLSKMHLWKFFSLDSLNEHLLSNPSPAELTFRTPTRHSSPSIFTKAILDFNFSSAPLNSDSSNCVLMFYNPGSIPVDWYVQDNQLFNISPRSGNLLPGQKRAVHFSYRLEITLYTPLNHLNLQGVTVERDTPYLHFASNQYEFTSVNIGYSSPPRQVYELHNGGAVPVRYQVDMAVLSQLQADNFNHPVLCCLNPEGEVLPGKTTKLEWIFSPLEAKIYHMDVPIHIQERDLTLVRFEGCGRDILTPGSSNPLTSSDHKLCVPCVQRILFLSEDSVFLGDIPVCSQSSRILFLTNVSHTDTVHYTWDLPQQSNQQVQEVPKTKAVTHAAALIKYHDALQSWEEEKERQQDEFTITDKNVTDSQRILIDQV</sequence>
<dbReference type="InterPro" id="IPR056305">
    <property type="entry name" value="Ig_CFAP65_10th"/>
</dbReference>
<dbReference type="Pfam" id="PF24291">
    <property type="entry name" value="Ig_CFAP65"/>
    <property type="match status" value="1"/>
</dbReference>
<evidence type="ECO:0000259" key="6">
    <source>
        <dbReference type="Pfam" id="PF24816"/>
    </source>
</evidence>
<evidence type="ECO:0000259" key="4">
    <source>
        <dbReference type="Pfam" id="PF24291"/>
    </source>
</evidence>
<dbReference type="InterPro" id="IPR056344">
    <property type="entry name" value="Ig_CFAP65-like_9th"/>
</dbReference>
<dbReference type="Pfam" id="PF24816">
    <property type="entry name" value="Ig_CFAP65__9th"/>
    <property type="match status" value="1"/>
</dbReference>
<dbReference type="GO" id="GO:0036126">
    <property type="term" value="C:sperm flagellum"/>
    <property type="evidence" value="ECO:0007669"/>
    <property type="project" value="TreeGrafter"/>
</dbReference>
<reference evidence="7" key="3">
    <citation type="submission" date="2025-09" db="UniProtKB">
        <authorList>
            <consortium name="Ensembl"/>
        </authorList>
    </citation>
    <scope>IDENTIFICATION</scope>
</reference>
<dbReference type="Gene3D" id="2.60.40.10">
    <property type="entry name" value="Immunoglobulins"/>
    <property type="match status" value="5"/>
</dbReference>
<reference evidence="7" key="2">
    <citation type="submission" date="2025-08" db="UniProtKB">
        <authorList>
            <consortium name="Ensembl"/>
        </authorList>
    </citation>
    <scope>IDENTIFICATION</scope>
</reference>
<dbReference type="Pfam" id="PF24507">
    <property type="entry name" value="Ig_CFAP65_4th"/>
    <property type="match status" value="1"/>
</dbReference>
<dbReference type="Pfam" id="PF22067">
    <property type="entry name" value="Cep192_D3"/>
    <property type="match status" value="1"/>
</dbReference>
<dbReference type="Ensembl" id="ENSAPET00000014833.1">
    <property type="protein sequence ID" value="ENSAPEP00000014450.1"/>
    <property type="gene ID" value="ENSAPEG00000010098.1"/>
</dbReference>
<dbReference type="PANTHER" id="PTHR46127:SF1">
    <property type="entry name" value="CILIA- AND FLAGELLA-ASSOCIATED PROTEIN 65"/>
    <property type="match status" value="1"/>
</dbReference>
<evidence type="ECO:0000259" key="5">
    <source>
        <dbReference type="Pfam" id="PF24507"/>
    </source>
</evidence>
<dbReference type="Proteomes" id="UP000265080">
    <property type="component" value="Chromosome 12"/>
</dbReference>
<evidence type="ECO:0000256" key="2">
    <source>
        <dbReference type="SAM" id="MobiDB-lite"/>
    </source>
</evidence>
<feature type="domain" description="CFAP65 tenth Ig-like" evidence="4">
    <location>
        <begin position="904"/>
        <end position="1020"/>
    </location>
</feature>
<evidence type="ECO:0000313" key="8">
    <source>
        <dbReference type="Proteomes" id="UP000265080"/>
    </source>
</evidence>
<keyword evidence="8" id="KW-1185">Reference proteome</keyword>
<feature type="domain" description="Cep192-like" evidence="3">
    <location>
        <begin position="138"/>
        <end position="204"/>
    </location>
</feature>
<evidence type="ECO:0000256" key="1">
    <source>
        <dbReference type="SAM" id="Coils"/>
    </source>
</evidence>
<dbReference type="SUPFAM" id="SSF49354">
    <property type="entry name" value="PapD-like"/>
    <property type="match status" value="1"/>
</dbReference>
<evidence type="ECO:0000313" key="7">
    <source>
        <dbReference type="Ensembl" id="ENSAPEP00000014450.1"/>
    </source>
</evidence>
<reference evidence="7 8" key="1">
    <citation type="submission" date="2018-03" db="EMBL/GenBank/DDBJ databases">
        <title>Finding Nemo's genes: A chromosome-scale reference assembly of the genome of the orange clownfish Amphiprion percula.</title>
        <authorList>
            <person name="Lehmann R."/>
        </authorList>
    </citation>
    <scope>NUCLEOTIDE SEQUENCE</scope>
</reference>
<dbReference type="InterPro" id="IPR054089">
    <property type="entry name" value="Cep192-like_D3"/>
</dbReference>
<feature type="coiled-coil region" evidence="1">
    <location>
        <begin position="1108"/>
        <end position="1135"/>
    </location>
</feature>
<keyword evidence="1" id="KW-0175">Coiled coil</keyword>
<proteinExistence type="predicted"/>
<feature type="compositionally biased region" description="Basic residues" evidence="2">
    <location>
        <begin position="16"/>
        <end position="28"/>
    </location>
</feature>
<name>A0A3P8SQF8_AMPPE</name>